<evidence type="ECO:0000256" key="2">
    <source>
        <dbReference type="ARBA" id="ARBA00022771"/>
    </source>
</evidence>
<gene>
    <name evidence="7" type="ORF">RHSIM_Rhsim10G0180900</name>
</gene>
<dbReference type="InterPro" id="IPR058054">
    <property type="entry name" value="Znf_MS1-like"/>
</dbReference>
<evidence type="ECO:0000259" key="6">
    <source>
        <dbReference type="SMART" id="SM00249"/>
    </source>
</evidence>
<dbReference type="PANTHER" id="PTHR46201">
    <property type="entry name" value="PHD FINGER PROTEIN MALE MEIOCYTE DEATH 1-RELATED"/>
    <property type="match status" value="1"/>
</dbReference>
<dbReference type="GO" id="GO:0008270">
    <property type="term" value="F:zinc ion binding"/>
    <property type="evidence" value="ECO:0007669"/>
    <property type="project" value="UniProtKB-KW"/>
</dbReference>
<dbReference type="Pfam" id="PF25565">
    <property type="entry name" value="Ubiquitin_At1g33420"/>
    <property type="match status" value="1"/>
</dbReference>
<keyword evidence="1" id="KW-0479">Metal-binding</keyword>
<dbReference type="PANTHER" id="PTHR46201:SF9">
    <property type="entry name" value="PHD FINGER PROTEIN MALE MEIOCYTE DEATH 1"/>
    <property type="match status" value="1"/>
</dbReference>
<dbReference type="InterPro" id="IPR019786">
    <property type="entry name" value="Zinc_finger_PHD-type_CS"/>
</dbReference>
<dbReference type="AlphaFoldDB" id="A0A834GBE9"/>
<dbReference type="InterPro" id="IPR059080">
    <property type="entry name" value="WHD_PTC1"/>
</dbReference>
<name>A0A834GBE9_RHOSS</name>
<comment type="caution">
    <text evidence="7">The sequence shown here is derived from an EMBL/GenBank/DDBJ whole genome shotgun (WGS) entry which is preliminary data.</text>
</comment>
<evidence type="ECO:0000256" key="1">
    <source>
        <dbReference type="ARBA" id="ARBA00022723"/>
    </source>
</evidence>
<evidence type="ECO:0000256" key="4">
    <source>
        <dbReference type="ARBA" id="ARBA00023015"/>
    </source>
</evidence>
<keyword evidence="5" id="KW-0804">Transcription</keyword>
<reference evidence="7" key="1">
    <citation type="submission" date="2019-11" db="EMBL/GenBank/DDBJ databases">
        <authorList>
            <person name="Liu Y."/>
            <person name="Hou J."/>
            <person name="Li T.-Q."/>
            <person name="Guan C.-H."/>
            <person name="Wu X."/>
            <person name="Wu H.-Z."/>
            <person name="Ling F."/>
            <person name="Zhang R."/>
            <person name="Shi X.-G."/>
            <person name="Ren J.-P."/>
            <person name="Chen E.-F."/>
            <person name="Sun J.-M."/>
        </authorList>
    </citation>
    <scope>NUCLEOTIDE SEQUENCE</scope>
    <source>
        <strain evidence="7">Adult_tree_wgs_1</strain>
        <tissue evidence="7">Leaves</tissue>
    </source>
</reference>
<sequence length="681" mass="76917">MLTPLEAFKKRKRSPKIYGLHTFGHPGCPIAPAGPFRDNIRVFLRQCSEPEGYNVDGMPVWSTFLVHENRGFLVPLYTIEESVKHSLTPFCDHCRSTGWSHHFVSKRKYHMIIPVDNEWNKPLDEGVFDLQTHLLHGLIHCNGFGHLICINGIEGGSKYLCGREVMDLWDRICSNLHARQITVEDDSKKHSMDLRLLHGVAYGHPWFGRWGYRFCNGSFGVTQHKYEKAVEILSLLELDKITDDFTTGSLFRDFKHIIRYYRDLSETKLTTLRDLLRLMLALKSRVSFQRRSASVASTSISAACCSKPVTKCFAKEKPVKCRKFSNVAASLNSRWPVRRLEHVADVVADALKEKKVANKGFNCGMTRQEARDAARLQIGDTGLIDYVLKSMNNVVVGGLVVRRNVNRSTGILEFSIEEIRRDSHDNDTEQELEAVHNPVPPPAFSPGIDVYRDVDFLYRNVLTGFPLSQQIGLAAQTVLDAKHFVKEWPFKDEEDELLRFICHVVSNFRDSESDFSRREFSHGEIIVLPLHSTFGDLKSEVENAMRDTYCVTESLVVNEIEGMEGIEDCEVLFGLVESGSEIRVKGFGFGSGSELKYESGVDNWTVRCRCGARDDDGERMVACDICEVWQHTRCCGIEDSDAVPPLFLCAGCCASLVPSVADSSLVFEEFGMESGSGLWEL</sequence>
<dbReference type="Proteomes" id="UP000626092">
    <property type="component" value="Unassembled WGS sequence"/>
</dbReference>
<keyword evidence="8" id="KW-1185">Reference proteome</keyword>
<dbReference type="Pfam" id="PF00628">
    <property type="entry name" value="PHD"/>
    <property type="match status" value="1"/>
</dbReference>
<feature type="domain" description="Zinc finger PHD-type" evidence="6">
    <location>
        <begin position="607"/>
        <end position="653"/>
    </location>
</feature>
<dbReference type="InterPro" id="IPR011011">
    <property type="entry name" value="Znf_FYVE_PHD"/>
</dbReference>
<evidence type="ECO:0000313" key="7">
    <source>
        <dbReference type="EMBL" id="KAF7128954.1"/>
    </source>
</evidence>
<dbReference type="InterPro" id="IPR057765">
    <property type="entry name" value="MS1-like_ubiquitin"/>
</dbReference>
<organism evidence="7 8">
    <name type="scientific">Rhododendron simsii</name>
    <name type="common">Sims's rhododendron</name>
    <dbReference type="NCBI Taxonomy" id="118357"/>
    <lineage>
        <taxon>Eukaryota</taxon>
        <taxon>Viridiplantae</taxon>
        <taxon>Streptophyta</taxon>
        <taxon>Embryophyta</taxon>
        <taxon>Tracheophyta</taxon>
        <taxon>Spermatophyta</taxon>
        <taxon>Magnoliopsida</taxon>
        <taxon>eudicotyledons</taxon>
        <taxon>Gunneridae</taxon>
        <taxon>Pentapetalae</taxon>
        <taxon>asterids</taxon>
        <taxon>Ericales</taxon>
        <taxon>Ericaceae</taxon>
        <taxon>Ericoideae</taxon>
        <taxon>Rhodoreae</taxon>
        <taxon>Rhododendron</taxon>
    </lineage>
</organism>
<dbReference type="InterPro" id="IPR019787">
    <property type="entry name" value="Znf_PHD-finger"/>
</dbReference>
<evidence type="ECO:0000313" key="8">
    <source>
        <dbReference type="Proteomes" id="UP000626092"/>
    </source>
</evidence>
<dbReference type="InterPro" id="IPR001965">
    <property type="entry name" value="Znf_PHD"/>
</dbReference>
<proteinExistence type="predicted"/>
<dbReference type="InterPro" id="IPR013083">
    <property type="entry name" value="Znf_RING/FYVE/PHD"/>
</dbReference>
<dbReference type="OrthoDB" id="436852at2759"/>
<dbReference type="Gene3D" id="3.30.40.10">
    <property type="entry name" value="Zinc/RING finger domain, C3HC4 (zinc finger)"/>
    <property type="match status" value="1"/>
</dbReference>
<keyword evidence="3" id="KW-0862">Zinc</keyword>
<keyword evidence="2" id="KW-0863">Zinc-finger</keyword>
<accession>A0A834GBE9</accession>
<dbReference type="CDD" id="cd15556">
    <property type="entry name" value="PHD_MMD1_like"/>
    <property type="match status" value="1"/>
</dbReference>
<dbReference type="EMBL" id="WJXA01000010">
    <property type="protein sequence ID" value="KAF7128954.1"/>
    <property type="molecule type" value="Genomic_DNA"/>
</dbReference>
<evidence type="ECO:0000256" key="5">
    <source>
        <dbReference type="ARBA" id="ARBA00023163"/>
    </source>
</evidence>
<dbReference type="SUPFAM" id="SSF57903">
    <property type="entry name" value="FYVE/PHD zinc finger"/>
    <property type="match status" value="1"/>
</dbReference>
<dbReference type="PROSITE" id="PS01359">
    <property type="entry name" value="ZF_PHD_1"/>
    <property type="match status" value="1"/>
</dbReference>
<protein>
    <recommendedName>
        <fullName evidence="6">Zinc finger PHD-type domain-containing protein</fullName>
    </recommendedName>
</protein>
<dbReference type="Pfam" id="PF25874">
    <property type="entry name" value="WHD_plant_repro"/>
    <property type="match status" value="1"/>
</dbReference>
<evidence type="ECO:0000256" key="3">
    <source>
        <dbReference type="ARBA" id="ARBA00022833"/>
    </source>
</evidence>
<keyword evidence="4" id="KW-0805">Transcription regulation</keyword>
<dbReference type="SMART" id="SM00249">
    <property type="entry name" value="PHD"/>
    <property type="match status" value="1"/>
</dbReference>